<keyword evidence="5" id="KW-0472">Membrane</keyword>
<evidence type="ECO:0000256" key="10">
    <source>
        <dbReference type="ARBA" id="ARBA00044960"/>
    </source>
</evidence>
<evidence type="ECO:0000313" key="12">
    <source>
        <dbReference type="Proteomes" id="UP001529510"/>
    </source>
</evidence>
<gene>
    <name evidence="11" type="ORF">M9458_039177</name>
</gene>
<sequence length="91" mass="9861">VSVELNPGLKPPLVLPPEVGLVHVRGLGLNDTLHFLICNYGAPALLLVHTNSTQSTVQVKWPNFINQSLSGSLKVEPQDSVQYSSALVFTR</sequence>
<comment type="function">
    <text evidence="8">Required to protect lysosomal transporter MFSD1 from lysosomal proteolysis and for MFSD1 lysosomal localization.</text>
</comment>
<dbReference type="PANTHER" id="PTHR31981">
    <property type="entry name" value="GLYCOSYLATED LYSOSOMAL MEMBRANE PROTEIN"/>
    <property type="match status" value="1"/>
</dbReference>
<accession>A0ABD0NZM1</accession>
<dbReference type="PANTHER" id="PTHR31981:SF1">
    <property type="entry name" value="GLYCOSYLATED LYSOSOMAL MEMBRANE PROTEIN"/>
    <property type="match status" value="1"/>
</dbReference>
<keyword evidence="3" id="KW-0732">Signal</keyword>
<keyword evidence="7" id="KW-0458">Lysosome</keyword>
<evidence type="ECO:0000256" key="4">
    <source>
        <dbReference type="ARBA" id="ARBA00022989"/>
    </source>
</evidence>
<organism evidence="11 12">
    <name type="scientific">Cirrhinus mrigala</name>
    <name type="common">Mrigala</name>
    <dbReference type="NCBI Taxonomy" id="683832"/>
    <lineage>
        <taxon>Eukaryota</taxon>
        <taxon>Metazoa</taxon>
        <taxon>Chordata</taxon>
        <taxon>Craniata</taxon>
        <taxon>Vertebrata</taxon>
        <taxon>Euteleostomi</taxon>
        <taxon>Actinopterygii</taxon>
        <taxon>Neopterygii</taxon>
        <taxon>Teleostei</taxon>
        <taxon>Ostariophysi</taxon>
        <taxon>Cypriniformes</taxon>
        <taxon>Cyprinidae</taxon>
        <taxon>Labeoninae</taxon>
        <taxon>Labeonini</taxon>
        <taxon>Cirrhinus</taxon>
    </lineage>
</organism>
<evidence type="ECO:0000256" key="1">
    <source>
        <dbReference type="ARBA" id="ARBA00010599"/>
    </source>
</evidence>
<evidence type="ECO:0000256" key="2">
    <source>
        <dbReference type="ARBA" id="ARBA00022692"/>
    </source>
</evidence>
<name>A0ABD0NZM1_CIRMR</name>
<keyword evidence="12" id="KW-1185">Reference proteome</keyword>
<evidence type="ECO:0000256" key="3">
    <source>
        <dbReference type="ARBA" id="ARBA00022729"/>
    </source>
</evidence>
<evidence type="ECO:0000256" key="9">
    <source>
        <dbReference type="ARBA" id="ARBA00024189"/>
    </source>
</evidence>
<evidence type="ECO:0000256" key="5">
    <source>
        <dbReference type="ARBA" id="ARBA00023136"/>
    </source>
</evidence>
<keyword evidence="2" id="KW-0812">Transmembrane</keyword>
<comment type="subunit">
    <text evidence="10">Interacts (via lumenal domain) with lysosomal protein MFSD1; the interaction starts while both proteins are still in the endoplasmic reticulum and is required for stabilization of MFSD1 in lysosomes but has no direct effect on its targeting to lysosomes or transporter activity.</text>
</comment>
<evidence type="ECO:0000256" key="7">
    <source>
        <dbReference type="ARBA" id="ARBA00023228"/>
    </source>
</evidence>
<proteinExistence type="inferred from homology"/>
<keyword evidence="4" id="KW-1133">Transmembrane helix</keyword>
<protein>
    <submittedName>
        <fullName evidence="11">Uncharacterized protein</fullName>
    </submittedName>
</protein>
<feature type="non-terminal residue" evidence="11">
    <location>
        <position position="1"/>
    </location>
</feature>
<dbReference type="GO" id="GO:0005765">
    <property type="term" value="C:lysosomal membrane"/>
    <property type="evidence" value="ECO:0007669"/>
    <property type="project" value="UniProtKB-SubCell"/>
</dbReference>
<dbReference type="AlphaFoldDB" id="A0ABD0NZM1"/>
<comment type="subcellular location">
    <subcellularLocation>
        <location evidence="9">Lysosome membrane</location>
        <topology evidence="9">Single-pass type I membrane protein</topology>
        <orientation evidence="9">Lumenal side</orientation>
    </subcellularLocation>
</comment>
<dbReference type="Pfam" id="PF15065">
    <property type="entry name" value="NCU-G1"/>
    <property type="match status" value="1"/>
</dbReference>
<evidence type="ECO:0000313" key="11">
    <source>
        <dbReference type="EMBL" id="KAL0167333.1"/>
    </source>
</evidence>
<comment type="similarity">
    <text evidence="1">Belongs to the GLMP family.</text>
</comment>
<dbReference type="InterPro" id="IPR029382">
    <property type="entry name" value="NCU-G1"/>
</dbReference>
<feature type="non-terminal residue" evidence="11">
    <location>
        <position position="91"/>
    </location>
</feature>
<dbReference type="Proteomes" id="UP001529510">
    <property type="component" value="Unassembled WGS sequence"/>
</dbReference>
<dbReference type="EMBL" id="JAMKFB020000019">
    <property type="protein sequence ID" value="KAL0167333.1"/>
    <property type="molecule type" value="Genomic_DNA"/>
</dbReference>
<evidence type="ECO:0000256" key="6">
    <source>
        <dbReference type="ARBA" id="ARBA00023180"/>
    </source>
</evidence>
<keyword evidence="6" id="KW-0325">Glycoprotein</keyword>
<evidence type="ECO:0000256" key="8">
    <source>
        <dbReference type="ARBA" id="ARBA00024176"/>
    </source>
</evidence>
<comment type="caution">
    <text evidence="11">The sequence shown here is derived from an EMBL/GenBank/DDBJ whole genome shotgun (WGS) entry which is preliminary data.</text>
</comment>
<reference evidence="11 12" key="1">
    <citation type="submission" date="2024-05" db="EMBL/GenBank/DDBJ databases">
        <title>Genome sequencing and assembly of Indian major carp, Cirrhinus mrigala (Hamilton, 1822).</title>
        <authorList>
            <person name="Mohindra V."/>
            <person name="Chowdhury L.M."/>
            <person name="Lal K."/>
            <person name="Jena J.K."/>
        </authorList>
    </citation>
    <scope>NUCLEOTIDE SEQUENCE [LARGE SCALE GENOMIC DNA]</scope>
    <source>
        <strain evidence="11">CM1030</strain>
        <tissue evidence="11">Blood</tissue>
    </source>
</reference>